<proteinExistence type="predicted"/>
<keyword evidence="2" id="KW-1185">Reference proteome</keyword>
<dbReference type="EMBL" id="VIIS01000747">
    <property type="protein sequence ID" value="KAF0305513.1"/>
    <property type="molecule type" value="Genomic_DNA"/>
</dbReference>
<dbReference type="AlphaFoldDB" id="A0A6A4WHI8"/>
<evidence type="ECO:0000313" key="1">
    <source>
        <dbReference type="EMBL" id="KAF0305513.1"/>
    </source>
</evidence>
<protein>
    <submittedName>
        <fullName evidence="1">Uncharacterized protein</fullName>
    </submittedName>
</protein>
<dbReference type="Proteomes" id="UP000440578">
    <property type="component" value="Unassembled WGS sequence"/>
</dbReference>
<comment type="caution">
    <text evidence="1">The sequence shown here is derived from an EMBL/GenBank/DDBJ whole genome shotgun (WGS) entry which is preliminary data.</text>
</comment>
<accession>A0A6A4WHI8</accession>
<gene>
    <name evidence="1" type="ORF">FJT64_002564</name>
</gene>
<dbReference type="OrthoDB" id="423559at2759"/>
<reference evidence="1 2" key="1">
    <citation type="submission" date="2019-07" db="EMBL/GenBank/DDBJ databases">
        <title>Draft genome assembly of a fouling barnacle, Amphibalanus amphitrite (Darwin, 1854): The first reference genome for Thecostraca.</title>
        <authorList>
            <person name="Kim W."/>
        </authorList>
    </citation>
    <scope>NUCLEOTIDE SEQUENCE [LARGE SCALE GENOMIC DNA]</scope>
    <source>
        <strain evidence="1">SNU_AA5</strain>
        <tissue evidence="1">Soma without cirri and trophi</tissue>
    </source>
</reference>
<name>A0A6A4WHI8_AMPAM</name>
<evidence type="ECO:0000313" key="2">
    <source>
        <dbReference type="Proteomes" id="UP000440578"/>
    </source>
</evidence>
<organism evidence="1 2">
    <name type="scientific">Amphibalanus amphitrite</name>
    <name type="common">Striped barnacle</name>
    <name type="synonym">Balanus amphitrite</name>
    <dbReference type="NCBI Taxonomy" id="1232801"/>
    <lineage>
        <taxon>Eukaryota</taxon>
        <taxon>Metazoa</taxon>
        <taxon>Ecdysozoa</taxon>
        <taxon>Arthropoda</taxon>
        <taxon>Crustacea</taxon>
        <taxon>Multicrustacea</taxon>
        <taxon>Cirripedia</taxon>
        <taxon>Thoracica</taxon>
        <taxon>Thoracicalcarea</taxon>
        <taxon>Balanomorpha</taxon>
        <taxon>Balanoidea</taxon>
        <taxon>Balanidae</taxon>
        <taxon>Amphibalaninae</taxon>
        <taxon>Amphibalanus</taxon>
    </lineage>
</organism>
<sequence>MASGADAGLSGLNFSKWRHHSRLRPGVSLSGSAGGVETVLSDYGHSGELLLDVLLGEKAFVPLRHPSENYRRVNADCRALLRRLLKLPGREYESQAWVQEILKHIRCEGLRVLVYTGC</sequence>